<accession>A0AAQ3RUV1</accession>
<keyword evidence="3" id="KW-1185">Reference proteome</keyword>
<dbReference type="Proteomes" id="UP001374535">
    <property type="component" value="Chromosome 6"/>
</dbReference>
<name>A0AAQ3RUV1_VIGMU</name>
<sequence length="102" mass="11709">MSLEWCRRRRSWCAHVIRAWHVRLGRRRVRPRRRCRRCPASAAPWWKGRESPPRTVPRASAARRGTSRPMPYGAALVPFASSSSSTMTTSFAGSSWKVGERN</sequence>
<feature type="compositionally biased region" description="Low complexity" evidence="1">
    <location>
        <begin position="83"/>
        <end position="95"/>
    </location>
</feature>
<evidence type="ECO:0000313" key="3">
    <source>
        <dbReference type="Proteomes" id="UP001374535"/>
    </source>
</evidence>
<reference evidence="2 3" key="1">
    <citation type="journal article" date="2023" name="Life. Sci Alliance">
        <title>Evolutionary insights into 3D genome organization and epigenetic landscape of Vigna mungo.</title>
        <authorList>
            <person name="Junaid A."/>
            <person name="Singh B."/>
            <person name="Bhatia S."/>
        </authorList>
    </citation>
    <scope>NUCLEOTIDE SEQUENCE [LARGE SCALE GENOMIC DNA]</scope>
    <source>
        <strain evidence="2">Urdbean</strain>
    </source>
</reference>
<evidence type="ECO:0000256" key="1">
    <source>
        <dbReference type="SAM" id="MobiDB-lite"/>
    </source>
</evidence>
<gene>
    <name evidence="2" type="ORF">V8G54_022040</name>
</gene>
<protein>
    <submittedName>
        <fullName evidence="2">Uncharacterized protein</fullName>
    </submittedName>
</protein>
<feature type="region of interest" description="Disordered" evidence="1">
    <location>
        <begin position="46"/>
        <end position="69"/>
    </location>
</feature>
<proteinExistence type="predicted"/>
<dbReference type="AlphaFoldDB" id="A0AAQ3RUV1"/>
<feature type="region of interest" description="Disordered" evidence="1">
    <location>
        <begin position="83"/>
        <end position="102"/>
    </location>
</feature>
<evidence type="ECO:0000313" key="2">
    <source>
        <dbReference type="EMBL" id="WVZ08694.1"/>
    </source>
</evidence>
<organism evidence="2 3">
    <name type="scientific">Vigna mungo</name>
    <name type="common">Black gram</name>
    <name type="synonym">Phaseolus mungo</name>
    <dbReference type="NCBI Taxonomy" id="3915"/>
    <lineage>
        <taxon>Eukaryota</taxon>
        <taxon>Viridiplantae</taxon>
        <taxon>Streptophyta</taxon>
        <taxon>Embryophyta</taxon>
        <taxon>Tracheophyta</taxon>
        <taxon>Spermatophyta</taxon>
        <taxon>Magnoliopsida</taxon>
        <taxon>eudicotyledons</taxon>
        <taxon>Gunneridae</taxon>
        <taxon>Pentapetalae</taxon>
        <taxon>rosids</taxon>
        <taxon>fabids</taxon>
        <taxon>Fabales</taxon>
        <taxon>Fabaceae</taxon>
        <taxon>Papilionoideae</taxon>
        <taxon>50 kb inversion clade</taxon>
        <taxon>NPAAA clade</taxon>
        <taxon>indigoferoid/millettioid clade</taxon>
        <taxon>Phaseoleae</taxon>
        <taxon>Vigna</taxon>
    </lineage>
</organism>
<dbReference type="EMBL" id="CP144695">
    <property type="protein sequence ID" value="WVZ08694.1"/>
    <property type="molecule type" value="Genomic_DNA"/>
</dbReference>